<dbReference type="InterPro" id="IPR015915">
    <property type="entry name" value="Kelch-typ_b-propeller"/>
</dbReference>
<feature type="chain" id="PRO_5026901770" evidence="1">
    <location>
        <begin position="24"/>
        <end position="462"/>
    </location>
</feature>
<dbReference type="RefSeq" id="WP_171740029.1">
    <property type="nucleotide sequence ID" value="NZ_CP053435.1"/>
</dbReference>
<keyword evidence="3" id="KW-1185">Reference proteome</keyword>
<dbReference type="KEGG" id="stae:HNV11_12760"/>
<evidence type="ECO:0000313" key="3">
    <source>
        <dbReference type="Proteomes" id="UP000502756"/>
    </source>
</evidence>
<evidence type="ECO:0000313" key="2">
    <source>
        <dbReference type="EMBL" id="QJW90184.1"/>
    </source>
</evidence>
<gene>
    <name evidence="2" type="ORF">HNV11_12760</name>
</gene>
<evidence type="ECO:0000256" key="1">
    <source>
        <dbReference type="SAM" id="SignalP"/>
    </source>
</evidence>
<reference evidence="2 3" key="1">
    <citation type="submission" date="2020-05" db="EMBL/GenBank/DDBJ databases">
        <title>Genome sequencing of Spirosoma sp. TS118.</title>
        <authorList>
            <person name="Lee J.-H."/>
            <person name="Jeong S."/>
            <person name="Zhao L."/>
            <person name="Jung J.-H."/>
            <person name="Kim M.-K."/>
            <person name="Lim S."/>
        </authorList>
    </citation>
    <scope>NUCLEOTIDE SEQUENCE [LARGE SCALE GENOMIC DNA]</scope>
    <source>
        <strain evidence="2 3">TS118</strain>
    </source>
</reference>
<dbReference type="EMBL" id="CP053435">
    <property type="protein sequence ID" value="QJW90184.1"/>
    <property type="molecule type" value="Genomic_DNA"/>
</dbReference>
<dbReference type="AlphaFoldDB" id="A0A6M5Y9L2"/>
<feature type="signal peptide" evidence="1">
    <location>
        <begin position="1"/>
        <end position="23"/>
    </location>
</feature>
<proteinExistence type="predicted"/>
<name>A0A6M5Y9L2_9BACT</name>
<dbReference type="Proteomes" id="UP000502756">
    <property type="component" value="Chromosome"/>
</dbReference>
<keyword evidence="1" id="KW-0732">Signal</keyword>
<sequence length="462" mass="51286">MIPIFVMRLFLALVVLMSACRTAEVMAPVLTADPVTAAQASLVSVQAQDATTAEIVVKSIRLEASGWHLTANSPQADNLSITPTQTKPLDDFTLTTLQLKGLRVGQTYQLRLAFRFADTDSITALRSYTHQLTGPPHWTRLAHASFSGGDYTACPVAVDGICGANPDNGCGNPATGAYVGNRVQLLRYPGPQERNYTDIRLYDRATDSWPFYPDDYIRTPRRNMVQYNLFFQGVDRYQFSGLGFITEERAPSKYFYYRDMSAVFPVGGSPVLPLYGGEDGEVAFFTTTDEAYFLTQNGSPAMRSIHAIFTQTVRAPLPEQPGTLATFSIRNIGYVINQRPGRPTRLWAYDPKADGWTAKADFPGNSRIWGVSFALARKGYFGLGLTDDGQGLRDLWQYDPVTDRWQQISDYPGQGHQLLAVFSAPDGAKPERAYLGWGYESQRISTGLNRIVGCTDWWELTP</sequence>
<dbReference type="Gene3D" id="2.120.10.80">
    <property type="entry name" value="Kelch-type beta propeller"/>
    <property type="match status" value="1"/>
</dbReference>
<accession>A0A6M5Y9L2</accession>
<organism evidence="2 3">
    <name type="scientific">Spirosoma taeanense</name>
    <dbReference type="NCBI Taxonomy" id="2735870"/>
    <lineage>
        <taxon>Bacteria</taxon>
        <taxon>Pseudomonadati</taxon>
        <taxon>Bacteroidota</taxon>
        <taxon>Cytophagia</taxon>
        <taxon>Cytophagales</taxon>
        <taxon>Cytophagaceae</taxon>
        <taxon>Spirosoma</taxon>
    </lineage>
</organism>
<protein>
    <submittedName>
        <fullName evidence="2">Uncharacterized protein</fullName>
    </submittedName>
</protein>
<dbReference type="SUPFAM" id="SSF117281">
    <property type="entry name" value="Kelch motif"/>
    <property type="match status" value="1"/>
</dbReference>